<protein>
    <recommendedName>
        <fullName evidence="3">Anti-sigma-28 factor FlgM C-terminal domain-containing protein</fullName>
    </recommendedName>
</protein>
<gene>
    <name evidence="1" type="ORF">SHI21_10700</name>
</gene>
<sequence length="69" mass="7691">MGALKKPDCKSTPESTPTKKVNHLSVVNDNTVVQKAEIERMKKAITERIKDPALARKAAMIITEMLDKK</sequence>
<dbReference type="Proteomes" id="UP001302274">
    <property type="component" value="Unassembled WGS sequence"/>
</dbReference>
<evidence type="ECO:0000313" key="1">
    <source>
        <dbReference type="EMBL" id="MEA9356678.1"/>
    </source>
</evidence>
<accession>A0ABU5VWC0</accession>
<dbReference type="EMBL" id="JAYGJQ010000002">
    <property type="protein sequence ID" value="MEA9356678.1"/>
    <property type="molecule type" value="Genomic_DNA"/>
</dbReference>
<comment type="caution">
    <text evidence="1">The sequence shown here is derived from an EMBL/GenBank/DDBJ whole genome shotgun (WGS) entry which is preliminary data.</text>
</comment>
<evidence type="ECO:0000313" key="2">
    <source>
        <dbReference type="Proteomes" id="UP001302274"/>
    </source>
</evidence>
<organism evidence="1 2">
    <name type="scientific">Bacteriovorax antarcticus</name>
    <dbReference type="NCBI Taxonomy" id="3088717"/>
    <lineage>
        <taxon>Bacteria</taxon>
        <taxon>Pseudomonadati</taxon>
        <taxon>Bdellovibrionota</taxon>
        <taxon>Bacteriovoracia</taxon>
        <taxon>Bacteriovoracales</taxon>
        <taxon>Bacteriovoracaceae</taxon>
        <taxon>Bacteriovorax</taxon>
    </lineage>
</organism>
<dbReference type="RefSeq" id="WP_323576512.1">
    <property type="nucleotide sequence ID" value="NZ_JAYGJQ010000002.1"/>
</dbReference>
<keyword evidence="2" id="KW-1185">Reference proteome</keyword>
<reference evidence="1 2" key="1">
    <citation type="submission" date="2023-11" db="EMBL/GenBank/DDBJ databases">
        <title>A Novel Polar Bacteriovorax (B. antarcticus) Isolated from the Biocrust in Antarctica.</title>
        <authorList>
            <person name="Mun W."/>
            <person name="Choi S.Y."/>
            <person name="Mitchell R.J."/>
        </authorList>
    </citation>
    <scope>NUCLEOTIDE SEQUENCE [LARGE SCALE GENOMIC DNA]</scope>
    <source>
        <strain evidence="1 2">PP10</strain>
    </source>
</reference>
<proteinExistence type="predicted"/>
<name>A0ABU5VWC0_9BACT</name>
<evidence type="ECO:0008006" key="3">
    <source>
        <dbReference type="Google" id="ProtNLM"/>
    </source>
</evidence>